<dbReference type="AlphaFoldDB" id="A0A8J2S5X9"/>
<dbReference type="InterPro" id="IPR013087">
    <property type="entry name" value="Znf_C2H2_type"/>
</dbReference>
<dbReference type="PROSITE" id="PS00028">
    <property type="entry name" value="ZINC_FINGER_C2H2_1"/>
    <property type="match status" value="5"/>
</dbReference>
<sequence>MEYSNGTAEAYRYHSPAAYDTSAFVGQASAYCGTSNILPPPHPSEEFHPTSTRRFHPYLPSDQSIVGPNSATADLNNGHFRNGFSGPCDLNGSVFDSPHGQPDHLQTQHHFAPFPDVYPPPSTVKTELNGGGNETAEILDLDSHKVHVYQPPGTIMGLPPAHHHPSGTLAPTPPYTPATSVGSNSSSMGWMTPTPPLPSLAPPPSLHPHDYRPNPFPAYELSMAVNGNNGNNSNTITTTNSNNAPVAKSAPGWKPNPPPNGNGQPAGGGNHGGGSEARRPKTYNCEACNKWFTSSGHLKRHYNTTLHKNAIKASGGNVNGNSNGSVAGDGRRSTTPSSRSTGTPTVNSPAGSDEKTMDDMPIPRPSLNSSPKIIPSSPGNGDYRPPSQQPLPPPLIHQQQLQSGPPPLQPLNNSNYPSPQQQQQQQQQQSQINNSTMDPYRLPYSAPGNPSGIMTGGSSGPPPPPGGHLPYYCPPPVSHSNYSPYPQHAQQQHLQQQQQQHVYPQSNTMGYPPNSIAPPPSSNANVQQLGVGPIASSRGIIHHQQQQHYHLNHEQTFINNNNTIMEHNKIGNNDVEFNGMDSDAFLIKSNDSDCSGGGSDGSPVGSDDADLDMSDAEEPQRLSSTDVVIPTSKPNGVAVKSRPVAVVTDGTASVGTFKCTQCDKAFNRVCYLTQHNNTFHKGDKPFKCHMCGKRFPNAELFDQHQQKHAGDKPYKCPLCPKQFNHKTDLRRHMCLHTGQKPFMCQVCNKGFIRKDHMVKHVQTHTRRNALHAHPPPTSS</sequence>
<dbReference type="FunFam" id="3.30.160.60:FF:000624">
    <property type="entry name" value="zinc finger protein 697"/>
    <property type="match status" value="1"/>
</dbReference>
<comment type="caution">
    <text evidence="10">The sequence shown here is derived from an EMBL/GenBank/DDBJ whole genome shotgun (WGS) entry which is preliminary data.</text>
</comment>
<dbReference type="PROSITE" id="PS50157">
    <property type="entry name" value="ZINC_FINGER_C2H2_2"/>
    <property type="match status" value="5"/>
</dbReference>
<keyword evidence="3" id="KW-0677">Repeat</keyword>
<dbReference type="GO" id="GO:0005634">
    <property type="term" value="C:nucleus"/>
    <property type="evidence" value="ECO:0007669"/>
    <property type="project" value="UniProtKB-SubCell"/>
</dbReference>
<dbReference type="Pfam" id="PF12171">
    <property type="entry name" value="zf-C2H2_jaz"/>
    <property type="match status" value="1"/>
</dbReference>
<keyword evidence="5" id="KW-0862">Zinc</keyword>
<feature type="region of interest" description="Disordered" evidence="8">
    <location>
        <begin position="156"/>
        <end position="213"/>
    </location>
</feature>
<evidence type="ECO:0000256" key="7">
    <source>
        <dbReference type="PROSITE-ProRule" id="PRU00042"/>
    </source>
</evidence>
<keyword evidence="2" id="KW-0479">Metal-binding</keyword>
<dbReference type="EMBL" id="CAKKLH010000346">
    <property type="protein sequence ID" value="CAH0113770.1"/>
    <property type="molecule type" value="Genomic_DNA"/>
</dbReference>
<dbReference type="Pfam" id="PF00096">
    <property type="entry name" value="zf-C2H2"/>
    <property type="match status" value="3"/>
</dbReference>
<dbReference type="InterPro" id="IPR022755">
    <property type="entry name" value="Znf_C2H2_jaz"/>
</dbReference>
<feature type="domain" description="C2H2-type" evidence="9">
    <location>
        <begin position="283"/>
        <end position="312"/>
    </location>
</feature>
<evidence type="ECO:0000256" key="1">
    <source>
        <dbReference type="ARBA" id="ARBA00004123"/>
    </source>
</evidence>
<feature type="compositionally biased region" description="Pro residues" evidence="8">
    <location>
        <begin position="193"/>
        <end position="206"/>
    </location>
</feature>
<feature type="compositionally biased region" description="Low complexity" evidence="8">
    <location>
        <begin position="410"/>
        <end position="435"/>
    </location>
</feature>
<dbReference type="GO" id="GO:0006355">
    <property type="term" value="P:regulation of DNA-templated transcription"/>
    <property type="evidence" value="ECO:0007669"/>
    <property type="project" value="UniProtKB-ARBA"/>
</dbReference>
<feature type="region of interest" description="Disordered" evidence="8">
    <location>
        <begin position="588"/>
        <end position="629"/>
    </location>
</feature>
<feature type="region of interest" description="Disordered" evidence="8">
    <location>
        <begin position="225"/>
        <end position="278"/>
    </location>
</feature>
<feature type="compositionally biased region" description="Gly residues" evidence="8">
    <location>
        <begin position="264"/>
        <end position="275"/>
    </location>
</feature>
<dbReference type="PANTHER" id="PTHR16515:SF66">
    <property type="entry name" value="C2H2-TYPE DOMAIN-CONTAINING PROTEIN"/>
    <property type="match status" value="1"/>
</dbReference>
<evidence type="ECO:0000259" key="9">
    <source>
        <dbReference type="PROSITE" id="PS50157"/>
    </source>
</evidence>
<dbReference type="InterPro" id="IPR036236">
    <property type="entry name" value="Znf_C2H2_sf"/>
</dbReference>
<proteinExistence type="predicted"/>
<feature type="domain" description="C2H2-type" evidence="9">
    <location>
        <begin position="657"/>
        <end position="685"/>
    </location>
</feature>
<keyword evidence="11" id="KW-1185">Reference proteome</keyword>
<reference evidence="10" key="1">
    <citation type="submission" date="2021-11" db="EMBL/GenBank/DDBJ databases">
        <authorList>
            <person name="Schell T."/>
        </authorList>
    </citation>
    <scope>NUCLEOTIDE SEQUENCE</scope>
    <source>
        <strain evidence="10">M5</strain>
    </source>
</reference>
<keyword evidence="6" id="KW-0539">Nucleus</keyword>
<evidence type="ECO:0000313" key="11">
    <source>
        <dbReference type="Proteomes" id="UP000789390"/>
    </source>
</evidence>
<evidence type="ECO:0000256" key="2">
    <source>
        <dbReference type="ARBA" id="ARBA00022723"/>
    </source>
</evidence>
<dbReference type="FunFam" id="3.30.160.60:FF:002343">
    <property type="entry name" value="Zinc finger protein 33A"/>
    <property type="match status" value="1"/>
</dbReference>
<feature type="compositionally biased region" description="Pro residues" evidence="8">
    <location>
        <begin position="460"/>
        <end position="477"/>
    </location>
</feature>
<feature type="domain" description="C2H2-type" evidence="9">
    <location>
        <begin position="714"/>
        <end position="741"/>
    </location>
</feature>
<name>A0A8J2S5X9_9CRUS</name>
<comment type="subcellular location">
    <subcellularLocation>
        <location evidence="1">Nucleus</location>
    </subcellularLocation>
</comment>
<dbReference type="OrthoDB" id="6077919at2759"/>
<dbReference type="GO" id="GO:0008270">
    <property type="term" value="F:zinc ion binding"/>
    <property type="evidence" value="ECO:0007669"/>
    <property type="project" value="UniProtKB-KW"/>
</dbReference>
<evidence type="ECO:0000313" key="10">
    <source>
        <dbReference type="EMBL" id="CAH0113770.1"/>
    </source>
</evidence>
<dbReference type="FunFam" id="3.30.160.60:FF:000446">
    <property type="entry name" value="Zinc finger protein"/>
    <property type="match status" value="1"/>
</dbReference>
<evidence type="ECO:0000256" key="3">
    <source>
        <dbReference type="ARBA" id="ARBA00022737"/>
    </source>
</evidence>
<protein>
    <recommendedName>
        <fullName evidence="9">C2H2-type domain-containing protein</fullName>
    </recommendedName>
</protein>
<evidence type="ECO:0000256" key="4">
    <source>
        <dbReference type="ARBA" id="ARBA00022771"/>
    </source>
</evidence>
<evidence type="ECO:0000256" key="5">
    <source>
        <dbReference type="ARBA" id="ARBA00022833"/>
    </source>
</evidence>
<dbReference type="Gene3D" id="3.30.160.60">
    <property type="entry name" value="Classic Zinc Finger"/>
    <property type="match status" value="5"/>
</dbReference>
<dbReference type="PANTHER" id="PTHR16515">
    <property type="entry name" value="PR DOMAIN ZINC FINGER PROTEIN"/>
    <property type="match status" value="1"/>
</dbReference>
<dbReference type="SMART" id="SM00355">
    <property type="entry name" value="ZnF_C2H2"/>
    <property type="match status" value="5"/>
</dbReference>
<feature type="region of interest" description="Disordered" evidence="8">
    <location>
        <begin position="311"/>
        <end position="524"/>
    </location>
</feature>
<dbReference type="InterPro" id="IPR050331">
    <property type="entry name" value="Zinc_finger"/>
</dbReference>
<evidence type="ECO:0000256" key="6">
    <source>
        <dbReference type="ARBA" id="ARBA00023242"/>
    </source>
</evidence>
<feature type="compositionally biased region" description="Low complexity" evidence="8">
    <location>
        <begin position="487"/>
        <end position="501"/>
    </location>
</feature>
<organism evidence="10 11">
    <name type="scientific">Daphnia galeata</name>
    <dbReference type="NCBI Taxonomy" id="27404"/>
    <lineage>
        <taxon>Eukaryota</taxon>
        <taxon>Metazoa</taxon>
        <taxon>Ecdysozoa</taxon>
        <taxon>Arthropoda</taxon>
        <taxon>Crustacea</taxon>
        <taxon>Branchiopoda</taxon>
        <taxon>Diplostraca</taxon>
        <taxon>Cladocera</taxon>
        <taxon>Anomopoda</taxon>
        <taxon>Daphniidae</taxon>
        <taxon>Daphnia</taxon>
    </lineage>
</organism>
<accession>A0A8J2S5X9</accession>
<dbReference type="Proteomes" id="UP000789390">
    <property type="component" value="Unassembled WGS sequence"/>
</dbReference>
<keyword evidence="4 7" id="KW-0863">Zinc-finger</keyword>
<dbReference type="SUPFAM" id="SSF57667">
    <property type="entry name" value="beta-beta-alpha zinc fingers"/>
    <property type="match status" value="4"/>
</dbReference>
<gene>
    <name evidence="10" type="ORF">DGAL_LOCUS17682</name>
</gene>
<feature type="domain" description="C2H2-type" evidence="9">
    <location>
        <begin position="742"/>
        <end position="769"/>
    </location>
</feature>
<evidence type="ECO:0000256" key="8">
    <source>
        <dbReference type="SAM" id="MobiDB-lite"/>
    </source>
</evidence>
<feature type="compositionally biased region" description="Low complexity" evidence="8">
    <location>
        <begin position="313"/>
        <end position="345"/>
    </location>
</feature>
<feature type="compositionally biased region" description="Polar residues" evidence="8">
    <location>
        <begin position="180"/>
        <end position="189"/>
    </location>
</feature>
<feature type="domain" description="C2H2-type" evidence="9">
    <location>
        <begin position="686"/>
        <end position="713"/>
    </location>
</feature>
<feature type="compositionally biased region" description="Acidic residues" evidence="8">
    <location>
        <begin position="607"/>
        <end position="617"/>
    </location>
</feature>
<feature type="compositionally biased region" description="Low complexity" evidence="8">
    <location>
        <begin position="226"/>
        <end position="243"/>
    </location>
</feature>